<keyword evidence="1 2" id="KW-0732">Signal</keyword>
<dbReference type="SUPFAM" id="SSF51261">
    <property type="entry name" value="Duplicated hybrid motif"/>
    <property type="match status" value="1"/>
</dbReference>
<dbReference type="EMBL" id="OU015584">
    <property type="protein sequence ID" value="CAG5085277.1"/>
    <property type="molecule type" value="Genomic_DNA"/>
</dbReference>
<dbReference type="KEGG" id="ptan:CRYO30217_02709"/>
<dbReference type="RefSeq" id="WP_258542917.1">
    <property type="nucleotide sequence ID" value="NZ_OU015584.1"/>
</dbReference>
<evidence type="ECO:0000313" key="4">
    <source>
        <dbReference type="EMBL" id="CAG5085277.1"/>
    </source>
</evidence>
<reference evidence="4" key="1">
    <citation type="submission" date="2021-04" db="EMBL/GenBank/DDBJ databases">
        <authorList>
            <person name="Rodrigo-Torres L."/>
            <person name="Arahal R. D."/>
            <person name="Lucena T."/>
        </authorList>
    </citation>
    <scope>NUCLEOTIDE SEQUENCE</scope>
    <source>
        <strain evidence="4">AS29M-1</strain>
    </source>
</reference>
<evidence type="ECO:0000313" key="5">
    <source>
        <dbReference type="Proteomes" id="UP000683507"/>
    </source>
</evidence>
<dbReference type="AlphaFoldDB" id="A0A916JP75"/>
<accession>A0A916JP75</accession>
<name>A0A916JP75_9FLAO</name>
<evidence type="ECO:0000256" key="2">
    <source>
        <dbReference type="SAM" id="SignalP"/>
    </source>
</evidence>
<proteinExistence type="predicted"/>
<feature type="domain" description="M23ase beta-sheet core" evidence="3">
    <location>
        <begin position="53"/>
        <end position="121"/>
    </location>
</feature>
<organism evidence="4 5">
    <name type="scientific">Parvicella tangerina</name>
    <dbReference type="NCBI Taxonomy" id="2829795"/>
    <lineage>
        <taxon>Bacteria</taxon>
        <taxon>Pseudomonadati</taxon>
        <taxon>Bacteroidota</taxon>
        <taxon>Flavobacteriia</taxon>
        <taxon>Flavobacteriales</taxon>
        <taxon>Parvicellaceae</taxon>
        <taxon>Parvicella</taxon>
    </lineage>
</organism>
<evidence type="ECO:0000259" key="3">
    <source>
        <dbReference type="Pfam" id="PF01551"/>
    </source>
</evidence>
<dbReference type="Pfam" id="PF01551">
    <property type="entry name" value="Peptidase_M23"/>
    <property type="match status" value="1"/>
</dbReference>
<dbReference type="PANTHER" id="PTHR21666:SF289">
    <property type="entry name" value="L-ALA--D-GLU ENDOPEPTIDASE"/>
    <property type="match status" value="1"/>
</dbReference>
<sequence>MYKYLLLLCFICFSFWSPCSQGPASYEATNFISPLGIDLVLAGNFAEMRSNHFHTGLDIKTNGREGYKIYAIDSGYISRINVSHWGYGNALYITHPNGYTSVYAHLSTFPPKVLDYIRKKQFSQESETIQVYPMKSELPVAKSEVVAYSGNSGSSTAPHLHFEIRETETERPVNPLLFNFDIKDTKKPVLLDVKVYPLEGGAINGKKKEYNVDLKGNDGEYVRQYDLPIRFKGKIGLAVNTIDYLNGAGNKCGIYTIELVVDSDTVFRQKLEKLDFSTNRYINAHSDYLGYRLNKQSYHKSFLTENNKLDIYEFIKNRGRIEFDDTLVHTFKYIVKDVYGNTSTASFTMKSEGLGESEDLENGDKLIDASSRSLVAEEGFEAELPKNAVYEDLKYQYKQSKVSNAFSPLHEFHDDYTPVQEYFVLRLKSVGIPKGKEDKALIVEMSKNKKVAYAKGGSYKEGWVETKVRSFGDYTIKLDTVAPVVKPVNISDGKNMSNQPFVQFKIADNLSGVDDYDIYIDDQWKLSFYNVRKGTLTLPFDDYNNVSKGEHQLKVVVKDERNNSTAQTYQFIY</sequence>
<dbReference type="Gene3D" id="2.70.70.10">
    <property type="entry name" value="Glucose Permease (Domain IIA)"/>
    <property type="match status" value="1"/>
</dbReference>
<feature type="chain" id="PRO_5037264586" description="M23ase beta-sheet core domain-containing protein" evidence="2">
    <location>
        <begin position="21"/>
        <end position="573"/>
    </location>
</feature>
<dbReference type="InterPro" id="IPR011055">
    <property type="entry name" value="Dup_hybrid_motif"/>
</dbReference>
<dbReference type="Proteomes" id="UP000683507">
    <property type="component" value="Chromosome"/>
</dbReference>
<keyword evidence="5" id="KW-1185">Reference proteome</keyword>
<dbReference type="InterPro" id="IPR016047">
    <property type="entry name" value="M23ase_b-sheet_dom"/>
</dbReference>
<evidence type="ECO:0000256" key="1">
    <source>
        <dbReference type="ARBA" id="ARBA00022729"/>
    </source>
</evidence>
<feature type="signal peptide" evidence="2">
    <location>
        <begin position="1"/>
        <end position="20"/>
    </location>
</feature>
<dbReference type="GO" id="GO:0004222">
    <property type="term" value="F:metalloendopeptidase activity"/>
    <property type="evidence" value="ECO:0007669"/>
    <property type="project" value="TreeGrafter"/>
</dbReference>
<dbReference type="PANTHER" id="PTHR21666">
    <property type="entry name" value="PEPTIDASE-RELATED"/>
    <property type="match status" value="1"/>
</dbReference>
<dbReference type="InterPro" id="IPR050570">
    <property type="entry name" value="Cell_wall_metabolism_enzyme"/>
</dbReference>
<gene>
    <name evidence="4" type="ORF">CRYO30217_02709</name>
</gene>
<protein>
    <recommendedName>
        <fullName evidence="3">M23ase beta-sheet core domain-containing protein</fullName>
    </recommendedName>
</protein>
<dbReference type="CDD" id="cd12797">
    <property type="entry name" value="M23_peptidase"/>
    <property type="match status" value="1"/>
</dbReference>